<name>A0ABY5P3Y7_9LACT</name>
<reference evidence="2 3" key="1">
    <citation type="submission" date="2022-08" db="EMBL/GenBank/DDBJ databases">
        <title>Aerococcaceae sp. nov isolated from spoiled eye mask.</title>
        <authorList>
            <person name="Zhou G."/>
            <person name="Xie X.-B."/>
            <person name="Shi Q.-S."/>
            <person name="Wang Y.-S."/>
            <person name="Wen X."/>
            <person name="Peng H."/>
            <person name="Yang X.-J."/>
            <person name="Tao H.-B."/>
            <person name="Huang X.-M."/>
        </authorList>
    </citation>
    <scope>NUCLEOTIDE SEQUENCE [LARGE SCALE GENOMIC DNA]</scope>
    <source>
        <strain evidence="3">DM20194951</strain>
    </source>
</reference>
<dbReference type="EMBL" id="CP102453">
    <property type="protein sequence ID" value="UUX33120.1"/>
    <property type="molecule type" value="Genomic_DNA"/>
</dbReference>
<keyword evidence="1" id="KW-0472">Membrane</keyword>
<feature type="transmembrane region" description="Helical" evidence="1">
    <location>
        <begin position="6"/>
        <end position="25"/>
    </location>
</feature>
<protein>
    <submittedName>
        <fullName evidence="2">Uncharacterized protein</fullName>
    </submittedName>
</protein>
<keyword evidence="3" id="KW-1185">Reference proteome</keyword>
<keyword evidence="1" id="KW-0812">Transmembrane</keyword>
<evidence type="ECO:0000313" key="3">
    <source>
        <dbReference type="Proteomes" id="UP001315967"/>
    </source>
</evidence>
<accession>A0ABY5P3Y7</accession>
<dbReference type="RefSeq" id="WP_313792622.1">
    <property type="nucleotide sequence ID" value="NZ_CP102453.1"/>
</dbReference>
<evidence type="ECO:0000256" key="1">
    <source>
        <dbReference type="SAM" id="Phobius"/>
    </source>
</evidence>
<evidence type="ECO:0000313" key="2">
    <source>
        <dbReference type="EMBL" id="UUX33120.1"/>
    </source>
</evidence>
<sequence length="111" mass="12318">MKDHWGKILLGSAVVVAGVSLFLYFDETAREKVEGVLNRERAKMFVKHRLNGSDAMVSAVDSLSDTEINTLMKVMNSTSKAKDKASDTFSDIMDKAKEVTSDVTHKVTDMF</sequence>
<dbReference type="Proteomes" id="UP001315967">
    <property type="component" value="Chromosome"/>
</dbReference>
<gene>
    <name evidence="2" type="ORF">NRE15_09410</name>
</gene>
<keyword evidence="1" id="KW-1133">Transmembrane helix</keyword>
<organism evidence="2 3">
    <name type="scientific">Fundicoccus culcitae</name>
    <dbReference type="NCBI Taxonomy" id="2969821"/>
    <lineage>
        <taxon>Bacteria</taxon>
        <taxon>Bacillati</taxon>
        <taxon>Bacillota</taxon>
        <taxon>Bacilli</taxon>
        <taxon>Lactobacillales</taxon>
        <taxon>Aerococcaceae</taxon>
        <taxon>Fundicoccus</taxon>
    </lineage>
</organism>
<proteinExistence type="predicted"/>